<feature type="compositionally biased region" description="Basic residues" evidence="1">
    <location>
        <begin position="523"/>
        <end position="550"/>
    </location>
</feature>
<keyword evidence="4" id="KW-1185">Reference proteome</keyword>
<keyword evidence="2" id="KW-0812">Transmembrane</keyword>
<name>A0ABP0FF89_CLALP</name>
<evidence type="ECO:0000313" key="3">
    <source>
        <dbReference type="EMBL" id="CAK8677406.1"/>
    </source>
</evidence>
<feature type="compositionally biased region" description="Low complexity" evidence="1">
    <location>
        <begin position="551"/>
        <end position="562"/>
    </location>
</feature>
<dbReference type="EMBL" id="CAWYQH010000046">
    <property type="protein sequence ID" value="CAK8677406.1"/>
    <property type="molecule type" value="Genomic_DNA"/>
</dbReference>
<evidence type="ECO:0000313" key="4">
    <source>
        <dbReference type="Proteomes" id="UP001642483"/>
    </source>
</evidence>
<reference evidence="3 4" key="1">
    <citation type="submission" date="2024-02" db="EMBL/GenBank/DDBJ databases">
        <authorList>
            <person name="Daric V."/>
            <person name="Darras S."/>
        </authorList>
    </citation>
    <scope>NUCLEOTIDE SEQUENCE [LARGE SCALE GENOMIC DNA]</scope>
</reference>
<keyword evidence="2" id="KW-1133">Transmembrane helix</keyword>
<proteinExistence type="predicted"/>
<evidence type="ECO:0000256" key="1">
    <source>
        <dbReference type="SAM" id="MobiDB-lite"/>
    </source>
</evidence>
<feature type="transmembrane region" description="Helical" evidence="2">
    <location>
        <begin position="183"/>
        <end position="208"/>
    </location>
</feature>
<accession>A0ABP0FF89</accession>
<feature type="region of interest" description="Disordered" evidence="1">
    <location>
        <begin position="321"/>
        <end position="369"/>
    </location>
</feature>
<organism evidence="3 4">
    <name type="scientific">Clavelina lepadiformis</name>
    <name type="common">Light-bulb sea squirt</name>
    <name type="synonym">Ascidia lepadiformis</name>
    <dbReference type="NCBI Taxonomy" id="159417"/>
    <lineage>
        <taxon>Eukaryota</taxon>
        <taxon>Metazoa</taxon>
        <taxon>Chordata</taxon>
        <taxon>Tunicata</taxon>
        <taxon>Ascidiacea</taxon>
        <taxon>Aplousobranchia</taxon>
        <taxon>Clavelinidae</taxon>
        <taxon>Clavelina</taxon>
    </lineage>
</organism>
<evidence type="ECO:0000256" key="2">
    <source>
        <dbReference type="SAM" id="Phobius"/>
    </source>
</evidence>
<keyword evidence="2" id="KW-0472">Membrane</keyword>
<gene>
    <name evidence="3" type="ORF">CVLEPA_LOCUS6790</name>
</gene>
<feature type="region of interest" description="Disordered" evidence="1">
    <location>
        <begin position="476"/>
        <end position="562"/>
    </location>
</feature>
<feature type="compositionally biased region" description="Pro residues" evidence="1">
    <location>
        <begin position="267"/>
        <end position="276"/>
    </location>
</feature>
<feature type="compositionally biased region" description="Basic and acidic residues" evidence="1">
    <location>
        <begin position="222"/>
        <end position="250"/>
    </location>
</feature>
<feature type="region of interest" description="Disordered" evidence="1">
    <location>
        <begin position="218"/>
        <end position="302"/>
    </location>
</feature>
<dbReference type="Proteomes" id="UP001642483">
    <property type="component" value="Unassembled WGS sequence"/>
</dbReference>
<sequence length="562" mass="60777">MFEATSNFITTIPPIDDSGVIASGVQPFIVSAAFNRTPFSNHCQWDDNMPFINFSFSSPCQFVANSVKGIEIDCDYDAASSWVNTNLTFNNPLPVGPLTVFLYCDERSVLDLALTVATCDVDSSSYPGVGVNCPDPCGFNATGTLYCQDGYKENEREVHCLLNGTFSDNLECQPIELDDPPSVGLIIGISIGCLALVIAISVAFYCFIEKIQRRINPAGGQDGERKDHSHVVAHHNGEEKDKFVKKERIAMDANAQEGNGKFRLPPLQKPPLPPPANARGDLPNNQPPSPGIPPNGRGEPNAQIARQGFSSVNATEIDKASSLEQDDQTNAGDDASDATTMVQDGGPNRSFSTSSSNVNQDPPRTSRPEKLDCYCKAVFNRVDADDAAVVHSIIKKPSGVQTAQNNTGVSNKGNVARTINTPSLVAVNVQPNVGFFNKVNAAKGLKTSLNVEAVSQKDDKTESIKLSTEKQAIQTDVVTHRSIEPNISSKSSSASSKESQALASTTVKNLNPEVHPRVEKSGRRNVKVGQKRQKKKLGKHTKKKKKKTTMNHKTMNKVTPEP</sequence>
<feature type="compositionally biased region" description="Polar residues" evidence="1">
    <location>
        <begin position="349"/>
        <end position="363"/>
    </location>
</feature>
<protein>
    <submittedName>
        <fullName evidence="3">Uncharacterized protein</fullName>
    </submittedName>
</protein>
<feature type="compositionally biased region" description="Low complexity" evidence="1">
    <location>
        <begin position="488"/>
        <end position="504"/>
    </location>
</feature>
<comment type="caution">
    <text evidence="3">The sequence shown here is derived from an EMBL/GenBank/DDBJ whole genome shotgun (WGS) entry which is preliminary data.</text>
</comment>